<dbReference type="SUPFAM" id="SSF46689">
    <property type="entry name" value="Homeodomain-like"/>
    <property type="match status" value="1"/>
</dbReference>
<dbReference type="SUPFAM" id="SSF53098">
    <property type="entry name" value="Ribonuclease H-like"/>
    <property type="match status" value="1"/>
</dbReference>
<feature type="non-terminal residue" evidence="2">
    <location>
        <position position="326"/>
    </location>
</feature>
<accession>A0A931G3K3</accession>
<evidence type="ECO:0000259" key="1">
    <source>
        <dbReference type="PROSITE" id="PS50994"/>
    </source>
</evidence>
<dbReference type="Pfam" id="PF13683">
    <property type="entry name" value="rve_3"/>
    <property type="match status" value="1"/>
</dbReference>
<gene>
    <name evidence="2" type="ORF">I4J89_49090</name>
</gene>
<dbReference type="Pfam" id="PF13011">
    <property type="entry name" value="LZ_Tnp_IS481"/>
    <property type="match status" value="1"/>
</dbReference>
<dbReference type="InterPro" id="IPR024967">
    <property type="entry name" value="DNA-bd_IS481-type"/>
</dbReference>
<dbReference type="Proteomes" id="UP000598146">
    <property type="component" value="Unassembled WGS sequence"/>
</dbReference>
<evidence type="ECO:0000313" key="3">
    <source>
        <dbReference type="Proteomes" id="UP000598146"/>
    </source>
</evidence>
<comment type="caution">
    <text evidence="2">The sequence shown here is derived from an EMBL/GenBank/DDBJ whole genome shotgun (WGS) entry which is preliminary data.</text>
</comment>
<dbReference type="InterPro" id="IPR047656">
    <property type="entry name" value="IS481-like_transpos"/>
</dbReference>
<dbReference type="Gene3D" id="3.30.420.10">
    <property type="entry name" value="Ribonuclease H-like superfamily/Ribonuclease H"/>
    <property type="match status" value="1"/>
</dbReference>
<dbReference type="InterPro" id="IPR009057">
    <property type="entry name" value="Homeodomain-like_sf"/>
</dbReference>
<dbReference type="PANTHER" id="PTHR35004">
    <property type="entry name" value="TRANSPOSASE RV3428C-RELATED"/>
    <property type="match status" value="1"/>
</dbReference>
<dbReference type="RefSeq" id="WP_196421102.1">
    <property type="nucleotide sequence ID" value="NZ_JADQTO010000099.1"/>
</dbReference>
<proteinExistence type="predicted"/>
<dbReference type="PANTHER" id="PTHR35004:SF6">
    <property type="entry name" value="TRANSPOSASE"/>
    <property type="match status" value="1"/>
</dbReference>
<organism evidence="2 3">
    <name type="scientific">Actinoplanes aureus</name>
    <dbReference type="NCBI Taxonomy" id="2792083"/>
    <lineage>
        <taxon>Bacteria</taxon>
        <taxon>Bacillati</taxon>
        <taxon>Actinomycetota</taxon>
        <taxon>Actinomycetes</taxon>
        <taxon>Micromonosporales</taxon>
        <taxon>Micromonosporaceae</taxon>
        <taxon>Actinoplanes</taxon>
    </lineage>
</organism>
<dbReference type="PROSITE" id="PS50994">
    <property type="entry name" value="INTEGRASE"/>
    <property type="match status" value="1"/>
</dbReference>
<reference evidence="2" key="1">
    <citation type="submission" date="2020-11" db="EMBL/GenBank/DDBJ databases">
        <title>Isolation and identification of active actinomycetes.</title>
        <authorList>
            <person name="Sun X."/>
        </authorList>
    </citation>
    <scope>NUCLEOTIDE SEQUENCE</scope>
    <source>
        <strain evidence="2">NEAU-A11</strain>
    </source>
</reference>
<name>A0A931G3K3_9ACTN</name>
<sequence length="326" mass="37143">MAHRNARLTVHGRRLLITRVVHDERPVAHVVKELGCSRQTGYKWLARWRAEGDAGLLDRPSTAHRLPGKTSPDQEARVCALRTALKRGARRLAPLLDMPASTVHAVLTRHGLHRLACLDRPTGTPIRRYERDRPGELLHVDVKKIGRLRAGGGWRVHGRDSDQNRRAENDRHAGRRVGYEYVHAAIDDHTRLAYAEIHPDEKTGTCAGFLRRAAAHFAQLGIDRIERVMTDNAMAYRRGHAWHQALTDLGAQARFTRRYRPQTNGKAERFNRTMCDEWIYSRPFTSNQDRADALPGWLHTYNYHRAHTALGGQPPINRVNNGPGHY</sequence>
<dbReference type="InterPro" id="IPR036397">
    <property type="entry name" value="RNaseH_sf"/>
</dbReference>
<dbReference type="GO" id="GO:0003676">
    <property type="term" value="F:nucleic acid binding"/>
    <property type="evidence" value="ECO:0007669"/>
    <property type="project" value="InterPro"/>
</dbReference>
<dbReference type="InterPro" id="IPR012337">
    <property type="entry name" value="RNaseH-like_sf"/>
</dbReference>
<dbReference type="NCBIfam" id="NF033577">
    <property type="entry name" value="transpos_IS481"/>
    <property type="match status" value="1"/>
</dbReference>
<dbReference type="AlphaFoldDB" id="A0A931G3K3"/>
<protein>
    <submittedName>
        <fullName evidence="2">IS481 family transposase</fullName>
    </submittedName>
</protein>
<keyword evidence="3" id="KW-1185">Reference proteome</keyword>
<dbReference type="GO" id="GO:0015074">
    <property type="term" value="P:DNA integration"/>
    <property type="evidence" value="ECO:0007669"/>
    <property type="project" value="InterPro"/>
</dbReference>
<evidence type="ECO:0000313" key="2">
    <source>
        <dbReference type="EMBL" id="MBG0569370.1"/>
    </source>
</evidence>
<dbReference type="EMBL" id="JADQTO010000099">
    <property type="protein sequence ID" value="MBG0569370.1"/>
    <property type="molecule type" value="Genomic_DNA"/>
</dbReference>
<feature type="domain" description="Integrase catalytic" evidence="1">
    <location>
        <begin position="130"/>
        <end position="323"/>
    </location>
</feature>
<dbReference type="InterPro" id="IPR001584">
    <property type="entry name" value="Integrase_cat-core"/>
</dbReference>